<evidence type="ECO:0000313" key="3">
    <source>
        <dbReference type="Proteomes" id="UP001331515"/>
    </source>
</evidence>
<protein>
    <recommendedName>
        <fullName evidence="4">CD40 ligand</fullName>
    </recommendedName>
</protein>
<reference evidence="2 3" key="1">
    <citation type="journal article" date="2023" name="Mol. Biol. Evol.">
        <title>Genomics of Secondarily Temperate Adaptation in the Only Non-Antarctic Icefish.</title>
        <authorList>
            <person name="Rivera-Colon A.G."/>
            <person name="Rayamajhi N."/>
            <person name="Minhas B.F."/>
            <person name="Madrigal G."/>
            <person name="Bilyk K.T."/>
            <person name="Yoon V."/>
            <person name="Hune M."/>
            <person name="Gregory S."/>
            <person name="Cheng C.H.C."/>
            <person name="Catchen J.M."/>
        </authorList>
    </citation>
    <scope>NUCLEOTIDE SEQUENCE [LARGE SCALE GENOMIC DNA]</scope>
    <source>
        <tissue evidence="2">White muscle</tissue>
    </source>
</reference>
<evidence type="ECO:0000313" key="2">
    <source>
        <dbReference type="EMBL" id="KAK5924887.1"/>
    </source>
</evidence>
<dbReference type="AlphaFoldDB" id="A0AAN8DMB7"/>
<name>A0AAN8DMB7_CHAGU</name>
<accession>A0AAN8DMB7</accession>
<keyword evidence="1" id="KW-0472">Membrane</keyword>
<keyword evidence="3" id="KW-1185">Reference proteome</keyword>
<keyword evidence="1" id="KW-1133">Transmembrane helix</keyword>
<feature type="transmembrane region" description="Helical" evidence="1">
    <location>
        <begin position="37"/>
        <end position="59"/>
    </location>
</feature>
<organism evidence="2 3">
    <name type="scientific">Champsocephalus gunnari</name>
    <name type="common">Mackerel icefish</name>
    <dbReference type="NCBI Taxonomy" id="52237"/>
    <lineage>
        <taxon>Eukaryota</taxon>
        <taxon>Metazoa</taxon>
        <taxon>Chordata</taxon>
        <taxon>Craniata</taxon>
        <taxon>Vertebrata</taxon>
        <taxon>Euteleostomi</taxon>
        <taxon>Actinopterygii</taxon>
        <taxon>Neopterygii</taxon>
        <taxon>Teleostei</taxon>
        <taxon>Neoteleostei</taxon>
        <taxon>Acanthomorphata</taxon>
        <taxon>Eupercaria</taxon>
        <taxon>Perciformes</taxon>
        <taxon>Notothenioidei</taxon>
        <taxon>Channichthyidae</taxon>
        <taxon>Champsocephalus</taxon>
    </lineage>
</organism>
<keyword evidence="1" id="KW-0812">Transmembrane</keyword>
<proteinExistence type="predicted"/>
<dbReference type="Proteomes" id="UP001331515">
    <property type="component" value="Unassembled WGS sequence"/>
</dbReference>
<comment type="caution">
    <text evidence="2">The sequence shown here is derived from an EMBL/GenBank/DDBJ whole genome shotgun (WGS) entry which is preliminary data.</text>
</comment>
<evidence type="ECO:0008006" key="4">
    <source>
        <dbReference type="Google" id="ProtNLM"/>
    </source>
</evidence>
<sequence>MINTYQTSVAAPPVPPRLSRSQQVLFPAPSQGHSKSLLRFLAGVVMLHLFLSVGGFIYLKQYDTMHPSQLPSGEEKCMLIELIYS</sequence>
<gene>
    <name evidence="2" type="ORF">CgunFtcFv8_017462</name>
</gene>
<evidence type="ECO:0000256" key="1">
    <source>
        <dbReference type="SAM" id="Phobius"/>
    </source>
</evidence>
<dbReference type="EMBL" id="JAURVH010001520">
    <property type="protein sequence ID" value="KAK5924887.1"/>
    <property type="molecule type" value="Genomic_DNA"/>
</dbReference>